<evidence type="ECO:0000313" key="8">
    <source>
        <dbReference type="Proteomes" id="UP000266385"/>
    </source>
</evidence>
<dbReference type="Proteomes" id="UP000266385">
    <property type="component" value="Unassembled WGS sequence"/>
</dbReference>
<dbReference type="InterPro" id="IPR036390">
    <property type="entry name" value="WH_DNA-bd_sf"/>
</dbReference>
<name>A0A399RCI9_9PROT</name>
<gene>
    <name evidence="7" type="ORF">D1223_15295</name>
</gene>
<keyword evidence="8" id="KW-1185">Reference proteome</keyword>
<keyword evidence="7" id="KW-0032">Aminotransferase</keyword>
<evidence type="ECO:0000256" key="5">
    <source>
        <dbReference type="ARBA" id="ARBA00023163"/>
    </source>
</evidence>
<dbReference type="PANTHER" id="PTHR46577">
    <property type="entry name" value="HTH-TYPE TRANSCRIPTIONAL REGULATORY PROTEIN GABR"/>
    <property type="match status" value="1"/>
</dbReference>
<dbReference type="SUPFAM" id="SSF46785">
    <property type="entry name" value="Winged helix' DNA-binding domain"/>
    <property type="match status" value="1"/>
</dbReference>
<reference evidence="7 8" key="1">
    <citation type="submission" date="2018-08" db="EMBL/GenBank/DDBJ databases">
        <title>Henriciella mobilis sp. nov., isolated from seawater.</title>
        <authorList>
            <person name="Cheng H."/>
            <person name="Wu Y.-H."/>
            <person name="Xu X.-W."/>
            <person name="Guo L.-L."/>
        </authorList>
    </citation>
    <scope>NUCLEOTIDE SEQUENCE [LARGE SCALE GENOMIC DNA]</scope>
    <source>
        <strain evidence="7 8">JN25</strain>
    </source>
</reference>
<comment type="similarity">
    <text evidence="1">In the C-terminal section; belongs to the class-I pyridoxal-phosphate-dependent aminotransferase family.</text>
</comment>
<evidence type="ECO:0000256" key="4">
    <source>
        <dbReference type="ARBA" id="ARBA00023125"/>
    </source>
</evidence>
<evidence type="ECO:0000256" key="3">
    <source>
        <dbReference type="ARBA" id="ARBA00023015"/>
    </source>
</evidence>
<dbReference type="GO" id="GO:0003700">
    <property type="term" value="F:DNA-binding transcription factor activity"/>
    <property type="evidence" value="ECO:0007669"/>
    <property type="project" value="InterPro"/>
</dbReference>
<organism evidence="7 8">
    <name type="scientific">Henriciella mobilis</name>
    <dbReference type="NCBI Taxonomy" id="2305467"/>
    <lineage>
        <taxon>Bacteria</taxon>
        <taxon>Pseudomonadati</taxon>
        <taxon>Pseudomonadota</taxon>
        <taxon>Alphaproteobacteria</taxon>
        <taxon>Hyphomonadales</taxon>
        <taxon>Hyphomonadaceae</taxon>
        <taxon>Henriciella</taxon>
    </lineage>
</organism>
<dbReference type="CDD" id="cd07377">
    <property type="entry name" value="WHTH_GntR"/>
    <property type="match status" value="1"/>
</dbReference>
<dbReference type="EMBL" id="QWFX01000014">
    <property type="protein sequence ID" value="RIJ27189.1"/>
    <property type="molecule type" value="Genomic_DNA"/>
</dbReference>
<dbReference type="InterPro" id="IPR015421">
    <property type="entry name" value="PyrdxlP-dep_Trfase_major"/>
</dbReference>
<dbReference type="InterPro" id="IPR015424">
    <property type="entry name" value="PyrdxlP-dep_Trfase"/>
</dbReference>
<dbReference type="OrthoDB" id="9808770at2"/>
<keyword evidence="4" id="KW-0238">DNA-binding</keyword>
<proteinExistence type="inferred from homology"/>
<dbReference type="InterPro" id="IPR036388">
    <property type="entry name" value="WH-like_DNA-bd_sf"/>
</dbReference>
<keyword evidence="3" id="KW-0805">Transcription regulation</keyword>
<dbReference type="SMART" id="SM00345">
    <property type="entry name" value="HTH_GNTR"/>
    <property type="match status" value="1"/>
</dbReference>
<dbReference type="GO" id="GO:0003677">
    <property type="term" value="F:DNA binding"/>
    <property type="evidence" value="ECO:0007669"/>
    <property type="project" value="UniProtKB-KW"/>
</dbReference>
<evidence type="ECO:0000256" key="1">
    <source>
        <dbReference type="ARBA" id="ARBA00005384"/>
    </source>
</evidence>
<comment type="caution">
    <text evidence="7">The sequence shown here is derived from an EMBL/GenBank/DDBJ whole genome shotgun (WGS) entry which is preliminary data.</text>
</comment>
<keyword evidence="5" id="KW-0804">Transcription</keyword>
<dbReference type="RefSeq" id="WP_147372868.1">
    <property type="nucleotide sequence ID" value="NZ_QWFX01000014.1"/>
</dbReference>
<evidence type="ECO:0000313" key="7">
    <source>
        <dbReference type="EMBL" id="RIJ27189.1"/>
    </source>
</evidence>
<dbReference type="AlphaFoldDB" id="A0A399RCI9"/>
<keyword evidence="7" id="KW-0808">Transferase</keyword>
<dbReference type="SUPFAM" id="SSF53383">
    <property type="entry name" value="PLP-dependent transferases"/>
    <property type="match status" value="1"/>
</dbReference>
<keyword evidence="2" id="KW-0663">Pyridoxal phosphate</keyword>
<dbReference type="InterPro" id="IPR051446">
    <property type="entry name" value="HTH_trans_reg/aminotransferase"/>
</dbReference>
<dbReference type="GO" id="GO:0008483">
    <property type="term" value="F:transaminase activity"/>
    <property type="evidence" value="ECO:0007669"/>
    <property type="project" value="UniProtKB-KW"/>
</dbReference>
<dbReference type="PANTHER" id="PTHR46577:SF1">
    <property type="entry name" value="HTH-TYPE TRANSCRIPTIONAL REGULATORY PROTEIN GABR"/>
    <property type="match status" value="1"/>
</dbReference>
<protein>
    <submittedName>
        <fullName evidence="7">PLP-dependent aminotransferase family protein</fullName>
    </submittedName>
</protein>
<dbReference type="Gene3D" id="3.40.640.10">
    <property type="entry name" value="Type I PLP-dependent aspartate aminotransferase-like (Major domain)"/>
    <property type="match status" value="1"/>
</dbReference>
<accession>A0A399RCI9</accession>
<dbReference type="Gene3D" id="1.10.10.10">
    <property type="entry name" value="Winged helix-like DNA-binding domain superfamily/Winged helix DNA-binding domain"/>
    <property type="match status" value="1"/>
</dbReference>
<dbReference type="Pfam" id="PF00392">
    <property type="entry name" value="GntR"/>
    <property type="match status" value="1"/>
</dbReference>
<feature type="domain" description="HTH gntR-type" evidence="6">
    <location>
        <begin position="27"/>
        <end position="95"/>
    </location>
</feature>
<evidence type="ECO:0000256" key="2">
    <source>
        <dbReference type="ARBA" id="ARBA00022898"/>
    </source>
</evidence>
<dbReference type="InterPro" id="IPR000524">
    <property type="entry name" value="Tscrpt_reg_HTH_GntR"/>
</dbReference>
<dbReference type="PROSITE" id="PS50949">
    <property type="entry name" value="HTH_GNTR"/>
    <property type="match status" value="1"/>
</dbReference>
<sequence length="618" mass="68248">MSRQPAPATMDAEALAPLCKLDRHDDLSLQDQIRRAVVGAINSGILPAGTRLPSSRKLADSLGVSRNTTLIAYQKLIADGHLESRQRSGVFVASAGHPVSDLGMQVISPRRSTTAAAAIRQIDLAGQRGREFSFPPDWQSFRYPFLEGCYDRSLFPIVEWREASRLALAAQEVATWSIGSGEADDPYLVDEIRSKLLPRRGIAARPDEILITAGEQQALHLAMSVLASSGTVVGMEEPGLPEMRTLIEQRGSRRVSLPVDDDGLIVDESLSECDVVHVTPSRQRPTAVTLSRARREALLAQASRDDFVIIEDDFECELNYLVDPLPALKGMDETNRVVYVASLSKVLEPGVGLGFMVAPPEFIAAARHLRSIASGRPSPNNQRAAAFFLSLGHYDAMLRRLSAVFEERLIALRDALNHYRPLSIAVAPVRGGTTLWIRADSELSTRQLIRQAQSRGVLIEPVEDYYTSGAAPTNVFRLGVTSLPAKRIRDGIAALSDAMLATTGPEGEQERHLQVLADEDMQARLSGLTLHYRTVYGEPCTIRLNPDGTMQGRAGSAGEDFDQGRWWTEDGKWFRQWERWAFGETLSFYVAIDDHQIFWLDSDRIVRDTAVIIEPSDE</sequence>
<dbReference type="CDD" id="cd00609">
    <property type="entry name" value="AAT_like"/>
    <property type="match status" value="1"/>
</dbReference>
<evidence type="ECO:0000259" key="6">
    <source>
        <dbReference type="PROSITE" id="PS50949"/>
    </source>
</evidence>